<name>A0ACA9Q4C6_9GLOM</name>
<dbReference type="Proteomes" id="UP000789525">
    <property type="component" value="Unassembled WGS sequence"/>
</dbReference>
<sequence>DTYKDDPIAGFEITTLGYRKIGELIRSIGLPTLFVLEGGYHLETIGANVANVLMGFEDSE</sequence>
<comment type="caution">
    <text evidence="1">The sequence shown here is derived from an EMBL/GenBank/DDBJ whole genome shotgun (WGS) entry which is preliminary data.</text>
</comment>
<reference evidence="1" key="1">
    <citation type="submission" date="2021-06" db="EMBL/GenBank/DDBJ databases">
        <authorList>
            <person name="Kallberg Y."/>
            <person name="Tangrot J."/>
            <person name="Rosling A."/>
        </authorList>
    </citation>
    <scope>NUCLEOTIDE SEQUENCE</scope>
    <source>
        <strain evidence="1">CL356</strain>
    </source>
</reference>
<protein>
    <submittedName>
        <fullName evidence="1">14758_t:CDS:1</fullName>
    </submittedName>
</protein>
<dbReference type="EMBL" id="CAJVPT010044924">
    <property type="protein sequence ID" value="CAG8735243.1"/>
    <property type="molecule type" value="Genomic_DNA"/>
</dbReference>
<accession>A0ACA9Q4C6</accession>
<proteinExistence type="predicted"/>
<evidence type="ECO:0000313" key="2">
    <source>
        <dbReference type="Proteomes" id="UP000789525"/>
    </source>
</evidence>
<keyword evidence="2" id="KW-1185">Reference proteome</keyword>
<evidence type="ECO:0000313" key="1">
    <source>
        <dbReference type="EMBL" id="CAG8735243.1"/>
    </source>
</evidence>
<organism evidence="1 2">
    <name type="scientific">Acaulospora colombiana</name>
    <dbReference type="NCBI Taxonomy" id="27376"/>
    <lineage>
        <taxon>Eukaryota</taxon>
        <taxon>Fungi</taxon>
        <taxon>Fungi incertae sedis</taxon>
        <taxon>Mucoromycota</taxon>
        <taxon>Glomeromycotina</taxon>
        <taxon>Glomeromycetes</taxon>
        <taxon>Diversisporales</taxon>
        <taxon>Acaulosporaceae</taxon>
        <taxon>Acaulospora</taxon>
    </lineage>
</organism>
<gene>
    <name evidence="1" type="ORF">ACOLOM_LOCUS11873</name>
</gene>
<feature type="non-terminal residue" evidence="1">
    <location>
        <position position="60"/>
    </location>
</feature>
<feature type="non-terminal residue" evidence="1">
    <location>
        <position position="1"/>
    </location>
</feature>